<keyword evidence="1" id="KW-0732">Signal</keyword>
<dbReference type="EMBL" id="JARTLI010000008">
    <property type="protein sequence ID" value="MED5051661.1"/>
    <property type="molecule type" value="Genomic_DNA"/>
</dbReference>
<name>A0ABD5IW88_9BACL</name>
<dbReference type="AlphaFoldDB" id="A0ABD5IW88"/>
<evidence type="ECO:0000313" key="2">
    <source>
        <dbReference type="EMBL" id="MED5051661.1"/>
    </source>
</evidence>
<proteinExistence type="predicted"/>
<evidence type="ECO:0000313" key="3">
    <source>
        <dbReference type="Proteomes" id="UP001339962"/>
    </source>
</evidence>
<gene>
    <name evidence="2" type="ORF">P9850_07265</name>
</gene>
<dbReference type="Proteomes" id="UP001339962">
    <property type="component" value="Unassembled WGS sequence"/>
</dbReference>
<feature type="signal peptide" evidence="1">
    <location>
        <begin position="1"/>
        <end position="22"/>
    </location>
</feature>
<comment type="caution">
    <text evidence="2">The sequence shown here is derived from an EMBL/GenBank/DDBJ whole genome shotgun (WGS) entry which is preliminary data.</text>
</comment>
<organism evidence="2 3">
    <name type="scientific">Anoxybacteroides rupiense</name>
    <dbReference type="NCBI Taxonomy" id="311460"/>
    <lineage>
        <taxon>Bacteria</taxon>
        <taxon>Bacillati</taxon>
        <taxon>Bacillota</taxon>
        <taxon>Bacilli</taxon>
        <taxon>Bacillales</taxon>
        <taxon>Anoxybacillaceae</taxon>
        <taxon>Anoxybacteroides</taxon>
    </lineage>
</organism>
<protein>
    <submittedName>
        <fullName evidence="2">Uncharacterized protein</fullName>
    </submittedName>
</protein>
<accession>A0ABD5IW88</accession>
<dbReference type="RefSeq" id="WP_183186243.1">
    <property type="nucleotide sequence ID" value="NZ_JACIDF010000001.1"/>
</dbReference>
<reference evidence="2 3" key="1">
    <citation type="submission" date="2023-03" db="EMBL/GenBank/DDBJ databases">
        <title>Bacillus Genome Sequencing.</title>
        <authorList>
            <person name="Dunlap C."/>
        </authorList>
    </citation>
    <scope>NUCLEOTIDE SEQUENCE [LARGE SCALE GENOMIC DNA]</scope>
    <source>
        <strain evidence="2 3">NRS-38</strain>
    </source>
</reference>
<evidence type="ECO:0000256" key="1">
    <source>
        <dbReference type="SAM" id="SignalP"/>
    </source>
</evidence>
<feature type="chain" id="PRO_5044868497" evidence="1">
    <location>
        <begin position="23"/>
        <end position="197"/>
    </location>
</feature>
<sequence>MKKMIIASTAVLTLSIASHYIAEDPHSSSSKPIEKKIISDHAKTDSFESLNGLEQKSPIIVIGKKVGKLSTQVRKSKVNPDLVSGWTESEFLIKKVIKNEENNEKIKVNSKITIGEMSFEYNGVIHTVNGYEEMKNGKDYLLFLVEQDGLFATRGVTFGKIPLDNTDLEIYSEGGLEDSHLSEISSIFKEARKKYSK</sequence>